<reference evidence="1" key="1">
    <citation type="submission" date="2024-01" db="EMBL/GenBank/DDBJ databases">
        <title>Isolation and characterization of novel bacteriophages targeting carbapenem-resistant Acinetobacter baumannii.</title>
        <authorList>
            <person name="Kim J."/>
            <person name="Kim S."/>
            <person name="Choi Y.-J."/>
            <person name="Shin M."/>
        </authorList>
    </citation>
    <scope>NUCLEOTIDE SEQUENCE</scope>
</reference>
<dbReference type="EMBL" id="PP174317">
    <property type="protein sequence ID" value="WUV29416.1"/>
    <property type="molecule type" value="Genomic_DNA"/>
</dbReference>
<accession>A0AB38ZCH7</accession>
<protein>
    <submittedName>
        <fullName evidence="1">Uncharacterized protein</fullName>
    </submittedName>
</protein>
<proteinExistence type="predicted"/>
<sequence>MKTYTDYEIALDQELNTFLDPNQMQDLKIVQIKQLMILYMLYLDSIQ</sequence>
<name>A0AB38ZCH7_9CAUD</name>
<organism evidence="1">
    <name type="scientific">Acinetobacter phage vB_AbaSt_W16</name>
    <dbReference type="NCBI Taxonomy" id="3116434"/>
    <lineage>
        <taxon>Viruses</taxon>
        <taxon>Duplodnaviria</taxon>
        <taxon>Heunggongvirae</taxon>
        <taxon>Uroviricota</taxon>
        <taxon>Caudoviricetes</taxon>
    </lineage>
</organism>
<evidence type="ECO:0000313" key="1">
    <source>
        <dbReference type="EMBL" id="WUV29416.1"/>
    </source>
</evidence>